<comment type="caution">
    <text evidence="4">The sequence shown here is derived from an EMBL/GenBank/DDBJ whole genome shotgun (WGS) entry which is preliminary data.</text>
</comment>
<dbReference type="SUPFAM" id="SSF53448">
    <property type="entry name" value="Nucleotide-diphospho-sugar transferases"/>
    <property type="match status" value="1"/>
</dbReference>
<dbReference type="PANTHER" id="PTHR22916:SF51">
    <property type="entry name" value="GLYCOSYLTRANSFERASE EPSH-RELATED"/>
    <property type="match status" value="1"/>
</dbReference>
<dbReference type="GO" id="GO:0016758">
    <property type="term" value="F:hexosyltransferase activity"/>
    <property type="evidence" value="ECO:0007669"/>
    <property type="project" value="UniProtKB-ARBA"/>
</dbReference>
<feature type="domain" description="Glycosyltransferase 2-like" evidence="3">
    <location>
        <begin position="5"/>
        <end position="170"/>
    </location>
</feature>
<gene>
    <name evidence="4" type="ORF">H6A34_06595</name>
</gene>
<dbReference type="InterPro" id="IPR029044">
    <property type="entry name" value="Nucleotide-diphossugar_trans"/>
</dbReference>
<evidence type="ECO:0000313" key="5">
    <source>
        <dbReference type="Proteomes" id="UP000706891"/>
    </source>
</evidence>
<dbReference type="PANTHER" id="PTHR22916">
    <property type="entry name" value="GLYCOSYLTRANSFERASE"/>
    <property type="match status" value="1"/>
</dbReference>
<dbReference type="CDD" id="cd00761">
    <property type="entry name" value="Glyco_tranf_GTA_type"/>
    <property type="match status" value="1"/>
</dbReference>
<keyword evidence="2" id="KW-0808">Transferase</keyword>
<reference evidence="4" key="2">
    <citation type="journal article" date="2021" name="Sci. Rep.">
        <title>The distribution of antibiotic resistance genes in chicken gut microbiota commensals.</title>
        <authorList>
            <person name="Juricova H."/>
            <person name="Matiasovicova J."/>
            <person name="Kubasova T."/>
            <person name="Cejkova D."/>
            <person name="Rychlik I."/>
        </authorList>
    </citation>
    <scope>NUCLEOTIDE SEQUENCE</scope>
    <source>
        <strain evidence="4">An824</strain>
    </source>
</reference>
<dbReference type="RefSeq" id="WP_205104302.1">
    <property type="nucleotide sequence ID" value="NZ_JACJJG010000026.1"/>
</dbReference>
<proteinExistence type="predicted"/>
<evidence type="ECO:0000313" key="4">
    <source>
        <dbReference type="EMBL" id="MBM6673541.1"/>
    </source>
</evidence>
<evidence type="ECO:0000256" key="1">
    <source>
        <dbReference type="ARBA" id="ARBA00022676"/>
    </source>
</evidence>
<dbReference type="InterPro" id="IPR001173">
    <property type="entry name" value="Glyco_trans_2-like"/>
</dbReference>
<dbReference type="Pfam" id="PF00535">
    <property type="entry name" value="Glycos_transf_2"/>
    <property type="match status" value="1"/>
</dbReference>
<dbReference type="AlphaFoldDB" id="A0A939B793"/>
<evidence type="ECO:0000256" key="2">
    <source>
        <dbReference type="ARBA" id="ARBA00022679"/>
    </source>
</evidence>
<accession>A0A939B793</accession>
<reference evidence="4" key="1">
    <citation type="submission" date="2020-08" db="EMBL/GenBank/DDBJ databases">
        <authorList>
            <person name="Cejkova D."/>
            <person name="Kubasova T."/>
            <person name="Jahodarova E."/>
            <person name="Rychlik I."/>
        </authorList>
    </citation>
    <scope>NUCLEOTIDE SEQUENCE</scope>
    <source>
        <strain evidence="4">An824</strain>
    </source>
</reference>
<dbReference type="Proteomes" id="UP000706891">
    <property type="component" value="Unassembled WGS sequence"/>
</dbReference>
<evidence type="ECO:0000259" key="3">
    <source>
        <dbReference type="Pfam" id="PF00535"/>
    </source>
</evidence>
<keyword evidence="5" id="KW-1185">Reference proteome</keyword>
<organism evidence="4 5">
    <name type="scientific">Marseilla massiliensis</name>
    <dbReference type="NCBI Taxonomy" id="1841864"/>
    <lineage>
        <taxon>Bacteria</taxon>
        <taxon>Pseudomonadati</taxon>
        <taxon>Bacteroidota</taxon>
        <taxon>Bacteroidia</taxon>
        <taxon>Bacteroidales</taxon>
        <taxon>Prevotellaceae</taxon>
        <taxon>Marseilla</taxon>
    </lineage>
</organism>
<dbReference type="EMBL" id="JACJJG010000026">
    <property type="protein sequence ID" value="MBM6673541.1"/>
    <property type="molecule type" value="Genomic_DNA"/>
</dbReference>
<name>A0A939B793_9BACT</name>
<keyword evidence="1" id="KW-0328">Glycosyltransferase</keyword>
<protein>
    <submittedName>
        <fullName evidence="4">Glycosyltransferase family 2 protein</fullName>
    </submittedName>
</protein>
<dbReference type="Gene3D" id="3.90.550.10">
    <property type="entry name" value="Spore Coat Polysaccharide Biosynthesis Protein SpsA, Chain A"/>
    <property type="match status" value="1"/>
</dbReference>
<sequence>MSQISVIVPVYNVENYLIQCVNSILSQTFTDFELLLVDDGSKDNSGMICDEFAEKDTRVKVFHTENRGVSAARNLGIKKAVADWICFIDSDDWVDDNYLKSLYCDRNLCDKCIVCQSFYVEYELLPEKRYKSRLYHDAILKEPFDEQMVMDNILNDYCVNIFAKLFRKEVIKDNGIYFNEKTSIFEDAIFLHKYLLYIKEFYFSSSVSYHYMRWNNNLSLTIKKHSCEEWFATAVELLKTNELLIKKFSICDEDNLREIYNHYGLSQLYTACICVNKNNYNKVFDYVKNKKELFQKYYETKTIEQKIFKYIFFINKFSCKMIYFLINLYKTVTTVP</sequence>